<comment type="cofactor">
    <cofactor evidence="1">
        <name>[4Fe-4S] cluster</name>
        <dbReference type="ChEBI" id="CHEBI:49883"/>
    </cofactor>
</comment>
<dbReference type="InterPro" id="IPR051198">
    <property type="entry name" value="BchE-like"/>
</dbReference>
<dbReference type="SFLD" id="SFLDG01123">
    <property type="entry name" value="methyltransferase_(Class_B)"/>
    <property type="match status" value="1"/>
</dbReference>
<dbReference type="GO" id="GO:0003824">
    <property type="term" value="F:catalytic activity"/>
    <property type="evidence" value="ECO:0007669"/>
    <property type="project" value="InterPro"/>
</dbReference>
<dbReference type="SFLD" id="SFLDG01082">
    <property type="entry name" value="B12-binding_domain_containing"/>
    <property type="match status" value="1"/>
</dbReference>
<dbReference type="Pfam" id="PF02310">
    <property type="entry name" value="B12-binding"/>
    <property type="match status" value="1"/>
</dbReference>
<dbReference type="GeneID" id="24823052"/>
<name>A0A0E3QKX7_METBA</name>
<organism evidence="9 10">
    <name type="scientific">Methanosarcina barkeri str. Wiesmoor</name>
    <dbReference type="NCBI Taxonomy" id="1434109"/>
    <lineage>
        <taxon>Archaea</taxon>
        <taxon>Methanobacteriati</taxon>
        <taxon>Methanobacteriota</taxon>
        <taxon>Stenosarchaea group</taxon>
        <taxon>Methanomicrobia</taxon>
        <taxon>Methanosarcinales</taxon>
        <taxon>Methanosarcinaceae</taxon>
        <taxon>Methanosarcina</taxon>
    </lineage>
</organism>
<dbReference type="CDD" id="cd02068">
    <property type="entry name" value="radical_SAM_B12_BD"/>
    <property type="match status" value="1"/>
</dbReference>
<dbReference type="InterPro" id="IPR036724">
    <property type="entry name" value="Cobalamin-bd_sf"/>
</dbReference>
<keyword evidence="5" id="KW-0408">Iron</keyword>
<dbReference type="InterPro" id="IPR006638">
    <property type="entry name" value="Elp3/MiaA/NifB-like_rSAM"/>
</dbReference>
<dbReference type="GO" id="GO:0031419">
    <property type="term" value="F:cobalamin binding"/>
    <property type="evidence" value="ECO:0007669"/>
    <property type="project" value="InterPro"/>
</dbReference>
<protein>
    <submittedName>
        <fullName evidence="9">Radical SAM domain protein</fullName>
    </submittedName>
</protein>
<evidence type="ECO:0000259" key="8">
    <source>
        <dbReference type="PROSITE" id="PS51918"/>
    </source>
</evidence>
<dbReference type="SMART" id="SM00729">
    <property type="entry name" value="Elp3"/>
    <property type="match status" value="1"/>
</dbReference>
<dbReference type="Gene3D" id="3.40.50.280">
    <property type="entry name" value="Cobalamin-binding domain"/>
    <property type="match status" value="1"/>
</dbReference>
<dbReference type="InterPro" id="IPR006158">
    <property type="entry name" value="Cobalamin-bd"/>
</dbReference>
<dbReference type="PANTHER" id="PTHR43409">
    <property type="entry name" value="ANAEROBIC MAGNESIUM-PROTOPORPHYRIN IX MONOMETHYL ESTER CYCLASE-RELATED"/>
    <property type="match status" value="1"/>
</dbReference>
<dbReference type="InterPro" id="IPR007197">
    <property type="entry name" value="rSAM"/>
</dbReference>
<dbReference type="Gene3D" id="3.80.30.20">
    <property type="entry name" value="tm_1862 like domain"/>
    <property type="match status" value="1"/>
</dbReference>
<dbReference type="PROSITE" id="PS51332">
    <property type="entry name" value="B12_BINDING"/>
    <property type="match status" value="1"/>
</dbReference>
<accession>A0A0E3QKX7</accession>
<dbReference type="RefSeq" id="WP_011308089.1">
    <property type="nucleotide sequence ID" value="NZ_CP009526.1"/>
</dbReference>
<dbReference type="SUPFAM" id="SSF52242">
    <property type="entry name" value="Cobalamin (vitamin B12)-binding domain"/>
    <property type="match status" value="1"/>
</dbReference>
<keyword evidence="3" id="KW-0949">S-adenosyl-L-methionine</keyword>
<dbReference type="GO" id="GO:0005829">
    <property type="term" value="C:cytosol"/>
    <property type="evidence" value="ECO:0007669"/>
    <property type="project" value="TreeGrafter"/>
</dbReference>
<dbReference type="SFLD" id="SFLDS00029">
    <property type="entry name" value="Radical_SAM"/>
    <property type="match status" value="1"/>
</dbReference>
<dbReference type="EMBL" id="CP009526">
    <property type="protein sequence ID" value="AKB50825.1"/>
    <property type="molecule type" value="Genomic_DNA"/>
</dbReference>
<dbReference type="Proteomes" id="UP000033038">
    <property type="component" value="Chromosome"/>
</dbReference>
<gene>
    <name evidence="9" type="ORF">MSBRW_1572</name>
</gene>
<evidence type="ECO:0000313" key="10">
    <source>
        <dbReference type="Proteomes" id="UP000033038"/>
    </source>
</evidence>
<dbReference type="GO" id="GO:0051539">
    <property type="term" value="F:4 iron, 4 sulfur cluster binding"/>
    <property type="evidence" value="ECO:0007669"/>
    <property type="project" value="UniProtKB-KW"/>
</dbReference>
<dbReference type="PROSITE" id="PS51918">
    <property type="entry name" value="RADICAL_SAM"/>
    <property type="match status" value="1"/>
</dbReference>
<dbReference type="InterPro" id="IPR034466">
    <property type="entry name" value="Methyltransferase_Class_B"/>
</dbReference>
<dbReference type="PATRIC" id="fig|1434109.4.peg.1974"/>
<dbReference type="HOGENOM" id="CLU_021572_4_3_2"/>
<keyword evidence="6" id="KW-0411">Iron-sulfur</keyword>
<evidence type="ECO:0000259" key="7">
    <source>
        <dbReference type="PROSITE" id="PS51332"/>
    </source>
</evidence>
<dbReference type="InterPro" id="IPR058240">
    <property type="entry name" value="rSAM_sf"/>
</dbReference>
<feature type="domain" description="Radical SAM core" evidence="8">
    <location>
        <begin position="188"/>
        <end position="423"/>
    </location>
</feature>
<evidence type="ECO:0000256" key="3">
    <source>
        <dbReference type="ARBA" id="ARBA00022691"/>
    </source>
</evidence>
<evidence type="ECO:0000313" key="9">
    <source>
        <dbReference type="EMBL" id="AKB50825.1"/>
    </source>
</evidence>
<dbReference type="CDD" id="cd01335">
    <property type="entry name" value="Radical_SAM"/>
    <property type="match status" value="1"/>
</dbReference>
<sequence>MIDRNHILLLQAPTPGPQNRIVAKPSAIPPLGLGYIASFLLNDGFEVRISDMDVEDVNVRELQQILESFSPIVVGISTTTLTFKNGLRVAKTVKHFLPTCIVCLGGPHVTVNYHEALNYPFVDIVVRGEGEITFLELCRAAAKENKLPLNIEGTAVRSKDEIITLPRRARIINLDALPFPARHLMPLHLYNIPGTILTSRGCPSNCGFCAGPVVMERKYIARSAKNVIAEVQMCIDKFRITSFYFVDDTMTHDTQRLMDICDGLRQIKIPPSITRNLKWTCESRADAVTPEILQDMRSAGCTTIQFGMESGSQQLLDQLGKKITLKQIENAVIWSREAGISPVLSMVFPHPNETEKTLQETFNFIRRLYEIGAEKIIPSLLTLFPGTRFMDQREKLGIKLLTNDTEEYNLGTPILTTRYLDLNSIANGYSQLLMLTQNLGGNEIGGIGIDDEQNNFSHP</sequence>
<dbReference type="InterPro" id="IPR023404">
    <property type="entry name" value="rSAM_horseshoe"/>
</dbReference>
<dbReference type="GO" id="GO:0046872">
    <property type="term" value="F:metal ion binding"/>
    <property type="evidence" value="ECO:0007669"/>
    <property type="project" value="UniProtKB-KW"/>
</dbReference>
<dbReference type="Pfam" id="PF04055">
    <property type="entry name" value="Radical_SAM"/>
    <property type="match status" value="1"/>
</dbReference>
<dbReference type="PANTHER" id="PTHR43409:SF16">
    <property type="entry name" value="SLR0320 PROTEIN"/>
    <property type="match status" value="1"/>
</dbReference>
<reference evidence="9 10" key="1">
    <citation type="submission" date="2014-07" db="EMBL/GenBank/DDBJ databases">
        <title>Methanogenic archaea and the global carbon cycle.</title>
        <authorList>
            <person name="Henriksen J.R."/>
            <person name="Luke J."/>
            <person name="Reinhart S."/>
            <person name="Benedict M.N."/>
            <person name="Youngblut N.D."/>
            <person name="Metcalf M.E."/>
            <person name="Whitaker R.J."/>
            <person name="Metcalf W.W."/>
        </authorList>
    </citation>
    <scope>NUCLEOTIDE SEQUENCE [LARGE SCALE GENOMIC DNA]</scope>
    <source>
        <strain evidence="9 10">Wiesmoor</strain>
    </source>
</reference>
<dbReference type="KEGG" id="mbw:MSBRW_1572"/>
<evidence type="ECO:0000256" key="5">
    <source>
        <dbReference type="ARBA" id="ARBA00023004"/>
    </source>
</evidence>
<evidence type="ECO:0000256" key="2">
    <source>
        <dbReference type="ARBA" id="ARBA00010854"/>
    </source>
</evidence>
<evidence type="ECO:0000256" key="1">
    <source>
        <dbReference type="ARBA" id="ARBA00001966"/>
    </source>
</evidence>
<dbReference type="SUPFAM" id="SSF102114">
    <property type="entry name" value="Radical SAM enzymes"/>
    <property type="match status" value="1"/>
</dbReference>
<evidence type="ECO:0000256" key="4">
    <source>
        <dbReference type="ARBA" id="ARBA00022723"/>
    </source>
</evidence>
<comment type="similarity">
    <text evidence="2">Belongs to the methylamine corrinoid protein family.</text>
</comment>
<dbReference type="AlphaFoldDB" id="A0A0E3QKX7"/>
<proteinExistence type="inferred from homology"/>
<feature type="domain" description="B12-binding" evidence="7">
    <location>
        <begin position="16"/>
        <end position="148"/>
    </location>
</feature>
<keyword evidence="4" id="KW-0479">Metal-binding</keyword>
<evidence type="ECO:0000256" key="6">
    <source>
        <dbReference type="ARBA" id="ARBA00023014"/>
    </source>
</evidence>